<gene>
    <name evidence="2" type="ORF">T02_3652</name>
</gene>
<protein>
    <submittedName>
        <fullName evidence="2">Uncharacterized protein</fullName>
    </submittedName>
</protein>
<evidence type="ECO:0000313" key="3">
    <source>
        <dbReference type="Proteomes" id="UP000054721"/>
    </source>
</evidence>
<reference evidence="2 3" key="1">
    <citation type="submission" date="2015-05" db="EMBL/GenBank/DDBJ databases">
        <title>Evolution of Trichinella species and genotypes.</title>
        <authorList>
            <person name="Korhonen P.K."/>
            <person name="Edoardo P."/>
            <person name="Giuseppe L.R."/>
            <person name="Gasser R.B."/>
        </authorList>
    </citation>
    <scope>NUCLEOTIDE SEQUENCE [LARGE SCALE GENOMIC DNA]</scope>
    <source>
        <strain evidence="2">ISS10</strain>
    </source>
</reference>
<dbReference type="EMBL" id="JYDW01000651">
    <property type="protein sequence ID" value="KRZ47617.1"/>
    <property type="molecule type" value="Genomic_DNA"/>
</dbReference>
<dbReference type="OrthoDB" id="8946894at2759"/>
<feature type="region of interest" description="Disordered" evidence="1">
    <location>
        <begin position="23"/>
        <end position="69"/>
    </location>
</feature>
<organism evidence="2 3">
    <name type="scientific">Trichinella nativa</name>
    <dbReference type="NCBI Taxonomy" id="6335"/>
    <lineage>
        <taxon>Eukaryota</taxon>
        <taxon>Metazoa</taxon>
        <taxon>Ecdysozoa</taxon>
        <taxon>Nematoda</taxon>
        <taxon>Enoplea</taxon>
        <taxon>Dorylaimia</taxon>
        <taxon>Trichinellida</taxon>
        <taxon>Trichinellidae</taxon>
        <taxon>Trichinella</taxon>
    </lineage>
</organism>
<comment type="caution">
    <text evidence="2">The sequence shown here is derived from an EMBL/GenBank/DDBJ whole genome shotgun (WGS) entry which is preliminary data.</text>
</comment>
<feature type="compositionally biased region" description="Basic residues" evidence="1">
    <location>
        <begin position="29"/>
        <end position="41"/>
    </location>
</feature>
<name>A0A0V1KKF0_9BILA</name>
<accession>A0A0V1KKF0</accession>
<dbReference type="Proteomes" id="UP000054721">
    <property type="component" value="Unassembled WGS sequence"/>
</dbReference>
<proteinExistence type="predicted"/>
<feature type="compositionally biased region" description="Basic and acidic residues" evidence="1">
    <location>
        <begin position="59"/>
        <end position="69"/>
    </location>
</feature>
<evidence type="ECO:0000256" key="1">
    <source>
        <dbReference type="SAM" id="MobiDB-lite"/>
    </source>
</evidence>
<dbReference type="AlphaFoldDB" id="A0A0V1KKF0"/>
<keyword evidence="3" id="KW-1185">Reference proteome</keyword>
<evidence type="ECO:0000313" key="2">
    <source>
        <dbReference type="EMBL" id="KRZ47617.1"/>
    </source>
</evidence>
<sequence length="69" mass="8298">MQVLRSSKLDQNWEDPYQVLKRLDERVPKSKRVQQGRKRQPPPRLKDVVLTRTQPEDTSSQRKDDKDIR</sequence>